<protein>
    <submittedName>
        <fullName evidence="3">Beta-L-arabinobiosidase</fullName>
    </submittedName>
</protein>
<keyword evidence="4" id="KW-1185">Reference proteome</keyword>
<dbReference type="SUPFAM" id="SSF49785">
    <property type="entry name" value="Galactose-binding domain-like"/>
    <property type="match status" value="1"/>
</dbReference>
<dbReference type="InterPro" id="IPR012341">
    <property type="entry name" value="6hp_glycosidase-like_sf"/>
</dbReference>
<evidence type="ECO:0000313" key="3">
    <source>
        <dbReference type="EMBL" id="OXA38031.1"/>
    </source>
</evidence>
<evidence type="ECO:0000256" key="1">
    <source>
        <dbReference type="SAM" id="SignalP"/>
    </source>
</evidence>
<dbReference type="InterPro" id="IPR005084">
    <property type="entry name" value="CBM6"/>
</dbReference>
<dbReference type="EMBL" id="LNIX01000049">
    <property type="protein sequence ID" value="OXA38031.1"/>
    <property type="molecule type" value="Genomic_DNA"/>
</dbReference>
<feature type="domain" description="CBM6" evidence="2">
    <location>
        <begin position="679"/>
        <end position="808"/>
    </location>
</feature>
<dbReference type="GO" id="GO:0005975">
    <property type="term" value="P:carbohydrate metabolic process"/>
    <property type="evidence" value="ECO:0007669"/>
    <property type="project" value="InterPro"/>
</dbReference>
<comment type="caution">
    <text evidence="3">The sequence shown here is derived from an EMBL/GenBank/DDBJ whole genome shotgun (WGS) entry which is preliminary data.</text>
</comment>
<dbReference type="GO" id="GO:0030246">
    <property type="term" value="F:carbohydrate binding"/>
    <property type="evidence" value="ECO:0007669"/>
    <property type="project" value="InterPro"/>
</dbReference>
<proteinExistence type="predicted"/>
<name>A0A226D047_FOLCA</name>
<dbReference type="PROSITE" id="PS51175">
    <property type="entry name" value="CBM6"/>
    <property type="match status" value="1"/>
</dbReference>
<gene>
    <name evidence="3" type="ORF">Fcan01_27230</name>
</gene>
<keyword evidence="1" id="KW-0732">Signal</keyword>
<dbReference type="Pfam" id="PF22422">
    <property type="entry name" value="MGH1-like_GH"/>
    <property type="match status" value="1"/>
</dbReference>
<dbReference type="Proteomes" id="UP000198287">
    <property type="component" value="Unassembled WGS sequence"/>
</dbReference>
<evidence type="ECO:0000259" key="2">
    <source>
        <dbReference type="PROSITE" id="PS51175"/>
    </source>
</evidence>
<dbReference type="OrthoDB" id="8248091at2759"/>
<dbReference type="InterPro" id="IPR005194">
    <property type="entry name" value="Glyco_hydro_65_C"/>
</dbReference>
<sequence>MIHLLVALSVSTISAQTTSFVSVEDKLVGYAEPEWFVANVPFLEVPDAAIEAVYYYRWTSLKRHLRYATPGAGYVITEFVHKVGYSQKFDTINAAAGHHIDEAKWLRNSKYVKDYISVWGREGGGNQQYSEWIADSAWNAFLLNGDAAFISAQLAGLVTNFRGWDHKFEPNLDLYFLSPHDDAMEHSASSEQTDDPYHGGLGYRPSFNSEMYANAMAISKIAALVGDSVIEAEYAERANAIRNAIVTYLWDPVRQFFYHVFREDNPNLDLLDAREEIGFYPWRWEVPPKDDPTFEAAWVQLLHPEGFNSAFGPTTCEMRSQWFDGNQTSQCCWWNGNSWPYSTGHTLRALAAQLKRYPSAFVTVADYVGMLNKYARTQYKDGKPYVAECHSPHGDFWVCDGRNHSEHYAHSTYNDNVLSDLIGIEPQGDDFFQVNPLVPATWDYFIAEHVSYHGHNVTVLWDRDGSRYNSSGGPGMQVWVNGGLAGSRPTVGLMKVAIPPPIPDPSYPTGRRRQENYAANVNSFGYPAPSASFINGDSSIWQAVDGRIFYDFIPINRWSNYGNRIDAEDWFAINFGPGRIRVVNQVKLYVYSDYAEGRGVDCPTSITAEYFDTSLQAWTPTLDQVLTPAICVPNNVWTVDFRPVATEWIRLIFTNNISQGTFVGVSEVEIWAPWPQSDVGYEAEDGYLTGTSDIFTSPTASGRSYVGARSGDDDMSAEFTGVWVDVSGDYEIVIGYTNGAQVTAGMTLKVNNFHEVDLSFPPTETGWGEFNLDDGVIRVTVPLWRGGNVLVFRQRGVDLVQLDRIRIVGGDQ</sequence>
<reference evidence="3 4" key="1">
    <citation type="submission" date="2015-12" db="EMBL/GenBank/DDBJ databases">
        <title>The genome of Folsomia candida.</title>
        <authorList>
            <person name="Faddeeva A."/>
            <person name="Derks M.F."/>
            <person name="Anvar Y."/>
            <person name="Smit S."/>
            <person name="Van Straalen N."/>
            <person name="Roelofs D."/>
        </authorList>
    </citation>
    <scope>NUCLEOTIDE SEQUENCE [LARGE SCALE GENOMIC DNA]</scope>
    <source>
        <strain evidence="3 4">VU population</strain>
        <tissue evidence="3">Whole body</tissue>
    </source>
</reference>
<dbReference type="InterPro" id="IPR008979">
    <property type="entry name" value="Galactose-bd-like_sf"/>
</dbReference>
<organism evidence="3 4">
    <name type="scientific">Folsomia candida</name>
    <name type="common">Springtail</name>
    <dbReference type="NCBI Taxonomy" id="158441"/>
    <lineage>
        <taxon>Eukaryota</taxon>
        <taxon>Metazoa</taxon>
        <taxon>Ecdysozoa</taxon>
        <taxon>Arthropoda</taxon>
        <taxon>Hexapoda</taxon>
        <taxon>Collembola</taxon>
        <taxon>Entomobryomorpha</taxon>
        <taxon>Isotomoidea</taxon>
        <taxon>Isotomidae</taxon>
        <taxon>Proisotominae</taxon>
        <taxon>Folsomia</taxon>
    </lineage>
</organism>
<dbReference type="Gene3D" id="2.60.120.260">
    <property type="entry name" value="Galactose-binding domain-like"/>
    <property type="match status" value="2"/>
</dbReference>
<dbReference type="AlphaFoldDB" id="A0A226D047"/>
<dbReference type="InterPro" id="IPR054491">
    <property type="entry name" value="MGH1-like_GH"/>
</dbReference>
<feature type="signal peptide" evidence="1">
    <location>
        <begin position="1"/>
        <end position="15"/>
    </location>
</feature>
<accession>A0A226D047</accession>
<evidence type="ECO:0000313" key="4">
    <source>
        <dbReference type="Proteomes" id="UP000198287"/>
    </source>
</evidence>
<dbReference type="InterPro" id="IPR008928">
    <property type="entry name" value="6-hairpin_glycosidase_sf"/>
</dbReference>
<dbReference type="SUPFAM" id="SSF48208">
    <property type="entry name" value="Six-hairpin glycosidases"/>
    <property type="match status" value="1"/>
</dbReference>
<dbReference type="Gene3D" id="1.50.10.10">
    <property type="match status" value="1"/>
</dbReference>
<dbReference type="Pfam" id="PF03633">
    <property type="entry name" value="Glyco_hydro_65C"/>
    <property type="match status" value="1"/>
</dbReference>
<dbReference type="OMA" id="GQSWPFS"/>
<feature type="chain" id="PRO_5012149546" evidence="1">
    <location>
        <begin position="16"/>
        <end position="812"/>
    </location>
</feature>